<gene>
    <name evidence="2" type="ORF">FEK34_04220</name>
</gene>
<sequence>MPNDPPDWGSLFRGCKADAFHLEVRDAYAVPSESERLRRFMDGEPALPNEHKDRWIELMRGAAARGVRVSRVRVVTEPHTDYHRWLLSVTGSNVDAGEDIRYVPRHAAGDVPPDDWWLIDNTRVVYNLVSEAGKPAGLAVTTDPAVVGHCREVRRRLWEMSTPYREYVDQ</sequence>
<dbReference type="Pfam" id="PF21806">
    <property type="entry name" value="DUF6879"/>
    <property type="match status" value="1"/>
</dbReference>
<feature type="domain" description="DUF6879" evidence="1">
    <location>
        <begin position="7"/>
        <end position="168"/>
    </location>
</feature>
<name>A0A5R8NZ12_9NOCA</name>
<organism evidence="2 3">
    <name type="scientific">Nocardia cyriacigeorgica</name>
    <dbReference type="NCBI Taxonomy" id="135487"/>
    <lineage>
        <taxon>Bacteria</taxon>
        <taxon>Bacillati</taxon>
        <taxon>Actinomycetota</taxon>
        <taxon>Actinomycetes</taxon>
        <taxon>Mycobacteriales</taxon>
        <taxon>Nocardiaceae</taxon>
        <taxon>Nocardia</taxon>
    </lineage>
</organism>
<dbReference type="AlphaFoldDB" id="A0A5R8NZ12"/>
<accession>A0A5R8NZ12</accession>
<evidence type="ECO:0000313" key="2">
    <source>
        <dbReference type="EMBL" id="TLF81313.1"/>
    </source>
</evidence>
<dbReference type="Proteomes" id="UP000306378">
    <property type="component" value="Unassembled WGS sequence"/>
</dbReference>
<evidence type="ECO:0000259" key="1">
    <source>
        <dbReference type="Pfam" id="PF21806"/>
    </source>
</evidence>
<comment type="caution">
    <text evidence="2">The sequence shown here is derived from an EMBL/GenBank/DDBJ whole genome shotgun (WGS) entry which is preliminary data.</text>
</comment>
<dbReference type="EMBL" id="VBUT01000002">
    <property type="protein sequence ID" value="TLF81313.1"/>
    <property type="molecule type" value="Genomic_DNA"/>
</dbReference>
<proteinExistence type="predicted"/>
<evidence type="ECO:0000313" key="3">
    <source>
        <dbReference type="Proteomes" id="UP000306378"/>
    </source>
</evidence>
<dbReference type="InterPro" id="IPR049244">
    <property type="entry name" value="DUF6879"/>
</dbReference>
<protein>
    <recommendedName>
        <fullName evidence="1">DUF6879 domain-containing protein</fullName>
    </recommendedName>
</protein>
<reference evidence="2 3" key="1">
    <citation type="submission" date="2019-05" db="EMBL/GenBank/DDBJ databases">
        <title>Genomes sequences of two Nocardia cyriacigeorgica environmental isolates, type strains Nocardia asteroides ATCC 19247 and Nocardia cyriacigeorgica DSM 44484.</title>
        <authorList>
            <person name="Vautrin F."/>
            <person name="Bergeron E."/>
            <person name="Dubost A."/>
            <person name="Abrouk D."/>
            <person name="Rodriguez Nava V."/>
            <person name="Pujic P."/>
        </authorList>
    </citation>
    <scope>NUCLEOTIDE SEQUENCE [LARGE SCALE GENOMIC DNA]</scope>
    <source>
        <strain evidence="2 3">EML 446</strain>
    </source>
</reference>